<proteinExistence type="predicted"/>
<gene>
    <name evidence="2" type="ORF">HNR11_002793</name>
</gene>
<evidence type="ECO:0008006" key="4">
    <source>
        <dbReference type="Google" id="ProtNLM"/>
    </source>
</evidence>
<name>A0A7Z0J4U7_9MICC</name>
<evidence type="ECO:0000256" key="1">
    <source>
        <dbReference type="SAM" id="MobiDB-lite"/>
    </source>
</evidence>
<dbReference type="InterPro" id="IPR027417">
    <property type="entry name" value="P-loop_NTPase"/>
</dbReference>
<dbReference type="Gene3D" id="3.40.50.300">
    <property type="entry name" value="P-loop containing nucleotide triphosphate hydrolases"/>
    <property type="match status" value="1"/>
</dbReference>
<protein>
    <recommendedName>
        <fullName evidence="4">AAA domain-containing protein</fullName>
    </recommendedName>
</protein>
<dbReference type="SUPFAM" id="SSF52540">
    <property type="entry name" value="P-loop containing nucleoside triphosphate hydrolases"/>
    <property type="match status" value="1"/>
</dbReference>
<dbReference type="AlphaFoldDB" id="A0A7Z0J4U7"/>
<dbReference type="Proteomes" id="UP000560069">
    <property type="component" value="Unassembled WGS sequence"/>
</dbReference>
<sequence>MIRKEHPRASDAGTAGASLGSEESGLVLSKRDAARLAREDRRARAEDKPFKGLRRVLAQISADRQGSLSRPGATGWNRRGGGPMGFVERPYELQGTSVQLCGYWPFIAGSGVDLVGAPLGVDLRRRSLVCADPISWFTSELIRNPSAFVLGQPGLGKSSLVKRMVAVLLDWGIIPMALSDARPDYVDLIRAADGQVIEFAPGRSHINPMDVSTFAAALADVQNENAREEGLNDLRTQQLSLMSGLVAMFARRSLQPHEITILSHAIRTLDPDLATPVLIPELTEFIRSRPVTLRNLTLTHDDSEAYDARVQGLLDALISMGPDGLYGDLFSQPTSAHIIPGKPVVFDVSGVNENDSVLMAAVQSLCWNLGTVTVATEKIVTTDRGIPPKHYLLVMDELWKVLRASEQMVYFVDSLTRLNRGRGIGQIMITHTMNDLKLSSETLTDVAWGFVNRSEMVFLGGLAPDEMGNLETVFALSNTEKSWITDWTDDSGGGVGTERRPHTGKFILKTGKRPGIPFKVVQVKAEIAVTDTNQAWMTSRNGTPASQ</sequence>
<organism evidence="2 3">
    <name type="scientific">Nesterenkonia sandarakina</name>
    <dbReference type="NCBI Taxonomy" id="272918"/>
    <lineage>
        <taxon>Bacteria</taxon>
        <taxon>Bacillati</taxon>
        <taxon>Actinomycetota</taxon>
        <taxon>Actinomycetes</taxon>
        <taxon>Micrococcales</taxon>
        <taxon>Micrococcaceae</taxon>
        <taxon>Nesterenkonia</taxon>
    </lineage>
</organism>
<feature type="region of interest" description="Disordered" evidence="1">
    <location>
        <begin position="1"/>
        <end position="31"/>
    </location>
</feature>
<comment type="caution">
    <text evidence="2">The sequence shown here is derived from an EMBL/GenBank/DDBJ whole genome shotgun (WGS) entry which is preliminary data.</text>
</comment>
<dbReference type="RefSeq" id="WP_179443123.1">
    <property type="nucleotide sequence ID" value="NZ_BAAALK010000005.1"/>
</dbReference>
<accession>A0A7Z0J4U7</accession>
<dbReference type="EMBL" id="JACCFQ010000002">
    <property type="protein sequence ID" value="NYJ18203.1"/>
    <property type="molecule type" value="Genomic_DNA"/>
</dbReference>
<reference evidence="2 3" key="1">
    <citation type="submission" date="2020-07" db="EMBL/GenBank/DDBJ databases">
        <title>Sequencing the genomes of 1000 actinobacteria strains.</title>
        <authorList>
            <person name="Klenk H.-P."/>
        </authorList>
    </citation>
    <scope>NUCLEOTIDE SEQUENCE [LARGE SCALE GENOMIC DNA]</scope>
    <source>
        <strain evidence="2 3">DSM 15664</strain>
    </source>
</reference>
<dbReference type="Gene3D" id="1.10.8.730">
    <property type="match status" value="1"/>
</dbReference>
<feature type="compositionally biased region" description="Low complexity" evidence="1">
    <location>
        <begin position="12"/>
        <end position="28"/>
    </location>
</feature>
<keyword evidence="3" id="KW-1185">Reference proteome</keyword>
<evidence type="ECO:0000313" key="3">
    <source>
        <dbReference type="Proteomes" id="UP000560069"/>
    </source>
</evidence>
<evidence type="ECO:0000313" key="2">
    <source>
        <dbReference type="EMBL" id="NYJ18203.1"/>
    </source>
</evidence>